<dbReference type="AlphaFoldDB" id="A0A8X6QME5"/>
<accession>A0A8X6QME5</accession>
<gene>
    <name evidence="5" type="ORF">NPIL_628931</name>
</gene>
<dbReference type="Pfam" id="PF13445">
    <property type="entry name" value="zf-RING_UBOX"/>
    <property type="match status" value="1"/>
</dbReference>
<dbReference type="Gene3D" id="3.30.40.10">
    <property type="entry name" value="Zinc/RING finger domain, C3HC4 (zinc finger)"/>
    <property type="match status" value="1"/>
</dbReference>
<dbReference type="SUPFAM" id="SSF57850">
    <property type="entry name" value="RING/U-box"/>
    <property type="match status" value="1"/>
</dbReference>
<reference evidence="5" key="1">
    <citation type="submission" date="2020-08" db="EMBL/GenBank/DDBJ databases">
        <title>Multicomponent nature underlies the extraordinary mechanical properties of spider dragline silk.</title>
        <authorList>
            <person name="Kono N."/>
            <person name="Nakamura H."/>
            <person name="Mori M."/>
            <person name="Yoshida Y."/>
            <person name="Ohtoshi R."/>
            <person name="Malay A.D."/>
            <person name="Moran D.A.P."/>
            <person name="Tomita M."/>
            <person name="Numata K."/>
            <person name="Arakawa K."/>
        </authorList>
    </citation>
    <scope>NUCLEOTIDE SEQUENCE</scope>
</reference>
<evidence type="ECO:0000313" key="6">
    <source>
        <dbReference type="Proteomes" id="UP000887013"/>
    </source>
</evidence>
<organism evidence="5 6">
    <name type="scientific">Nephila pilipes</name>
    <name type="common">Giant wood spider</name>
    <name type="synonym">Nephila maculata</name>
    <dbReference type="NCBI Taxonomy" id="299642"/>
    <lineage>
        <taxon>Eukaryota</taxon>
        <taxon>Metazoa</taxon>
        <taxon>Ecdysozoa</taxon>
        <taxon>Arthropoda</taxon>
        <taxon>Chelicerata</taxon>
        <taxon>Arachnida</taxon>
        <taxon>Araneae</taxon>
        <taxon>Araneomorphae</taxon>
        <taxon>Entelegynae</taxon>
        <taxon>Araneoidea</taxon>
        <taxon>Nephilidae</taxon>
        <taxon>Nephila</taxon>
    </lineage>
</organism>
<sequence>MERDDLLIKNARLRRALRSLAQVISDITTPHQCIGGFVLDVARRPESPVQPALPRWEDETIGHISLVLLLRTRCRKRSSGGNVGRRRSREICTSPLDPAHEARLVPKSRRSLASEWTTGFESMADSGTNGDELFEQCSLAYALFGESEARPICLLVMHRPVKTHCGHVFHEKCLKRGGITNPTSPFYRQLSIV</sequence>
<evidence type="ECO:0000313" key="5">
    <source>
        <dbReference type="EMBL" id="GFU26686.1"/>
    </source>
</evidence>
<keyword evidence="1" id="KW-0479">Metal-binding</keyword>
<evidence type="ECO:0000259" key="4">
    <source>
        <dbReference type="Pfam" id="PF13445"/>
    </source>
</evidence>
<evidence type="ECO:0000256" key="1">
    <source>
        <dbReference type="ARBA" id="ARBA00022723"/>
    </source>
</evidence>
<dbReference type="EMBL" id="BMAW01032666">
    <property type="protein sequence ID" value="GFU26686.1"/>
    <property type="molecule type" value="Genomic_DNA"/>
</dbReference>
<dbReference type="GO" id="GO:0008270">
    <property type="term" value="F:zinc ion binding"/>
    <property type="evidence" value="ECO:0007669"/>
    <property type="project" value="UniProtKB-KW"/>
</dbReference>
<keyword evidence="6" id="KW-1185">Reference proteome</keyword>
<evidence type="ECO:0000256" key="2">
    <source>
        <dbReference type="ARBA" id="ARBA00022771"/>
    </source>
</evidence>
<keyword evidence="2" id="KW-0863">Zinc-finger</keyword>
<evidence type="ECO:0000256" key="3">
    <source>
        <dbReference type="ARBA" id="ARBA00022833"/>
    </source>
</evidence>
<feature type="domain" description="Zinc finger RING-type eukaryotic" evidence="4">
    <location>
        <begin position="151"/>
        <end position="176"/>
    </location>
</feature>
<dbReference type="InterPro" id="IPR027370">
    <property type="entry name" value="Znf-RING_euk"/>
</dbReference>
<keyword evidence="3" id="KW-0862">Zinc</keyword>
<proteinExistence type="predicted"/>
<dbReference type="InterPro" id="IPR013083">
    <property type="entry name" value="Znf_RING/FYVE/PHD"/>
</dbReference>
<comment type="caution">
    <text evidence="5">The sequence shown here is derived from an EMBL/GenBank/DDBJ whole genome shotgun (WGS) entry which is preliminary data.</text>
</comment>
<protein>
    <recommendedName>
        <fullName evidence="4">Zinc finger RING-type eukaryotic domain-containing protein</fullName>
    </recommendedName>
</protein>
<dbReference type="Proteomes" id="UP000887013">
    <property type="component" value="Unassembled WGS sequence"/>
</dbReference>
<name>A0A8X6QME5_NEPPI</name>